<dbReference type="PANTHER" id="PTHR23208:SF36">
    <property type="entry name" value="LYSOZYME-RELATED"/>
    <property type="match status" value="1"/>
</dbReference>
<comment type="similarity">
    <text evidence="1">Belongs to the glycosyl hydrolase 25 family.</text>
</comment>
<dbReference type="OrthoDB" id="2251794at2759"/>
<sequence length="230" mass="25396">MFKILILIQTLLLITSLATTGVDISDGVGSSTCSCFANQGYRFVIARGYRSFGALDTSAYGSLSTCKAQGLITDAYHFPCLGKVSAQTQAQETYNALHSVVGTFWMDVETNPSSGCGWSTDINKNCQFLQDLVNAYKKLGALVGIYASSYEWQTIFGSTENCPYFKDLPLWYAHYDGSQSFSDFKSFGGWTKPNMKQYAGDKTVCSTDLDLSWYPDAQQSQNKSFLPINE</sequence>
<dbReference type="GO" id="GO:0009253">
    <property type="term" value="P:peptidoglycan catabolic process"/>
    <property type="evidence" value="ECO:0007669"/>
    <property type="project" value="InterPro"/>
</dbReference>
<reference evidence="4 5" key="1">
    <citation type="journal article" date="2015" name="Sci. Rep.">
        <title>Genome of the facultative scuticociliatosis pathogen Pseudocohnilembus persalinus provides insight into its virulence through horizontal gene transfer.</title>
        <authorList>
            <person name="Xiong J."/>
            <person name="Wang G."/>
            <person name="Cheng J."/>
            <person name="Tian M."/>
            <person name="Pan X."/>
            <person name="Warren A."/>
            <person name="Jiang C."/>
            <person name="Yuan D."/>
            <person name="Miao W."/>
        </authorList>
    </citation>
    <scope>NUCLEOTIDE SEQUENCE [LARGE SCALE GENOMIC DNA]</scope>
    <source>
        <strain evidence="4">36N120E</strain>
    </source>
</reference>
<dbReference type="Pfam" id="PF01183">
    <property type="entry name" value="Glyco_hydro_25"/>
    <property type="match status" value="1"/>
</dbReference>
<dbReference type="OMA" id="YTNWYDW"/>
<dbReference type="PANTHER" id="PTHR23208">
    <property type="entry name" value="LYSOZYME PROTEIN"/>
    <property type="match status" value="1"/>
</dbReference>
<dbReference type="GO" id="GO:0016998">
    <property type="term" value="P:cell wall macromolecule catabolic process"/>
    <property type="evidence" value="ECO:0007669"/>
    <property type="project" value="InterPro"/>
</dbReference>
<feature type="chain" id="PRO_5006867533" evidence="3">
    <location>
        <begin position="22"/>
        <end position="230"/>
    </location>
</feature>
<dbReference type="EMBL" id="LDAU01000126">
    <property type="protein sequence ID" value="KRX03760.1"/>
    <property type="molecule type" value="Genomic_DNA"/>
</dbReference>
<dbReference type="InParanoid" id="A0A0V0QP35"/>
<dbReference type="InterPro" id="IPR017853">
    <property type="entry name" value="GH"/>
</dbReference>
<evidence type="ECO:0000313" key="5">
    <source>
        <dbReference type="Proteomes" id="UP000054937"/>
    </source>
</evidence>
<organism evidence="4 5">
    <name type="scientific">Pseudocohnilembus persalinus</name>
    <name type="common">Ciliate</name>
    <dbReference type="NCBI Taxonomy" id="266149"/>
    <lineage>
        <taxon>Eukaryota</taxon>
        <taxon>Sar</taxon>
        <taxon>Alveolata</taxon>
        <taxon>Ciliophora</taxon>
        <taxon>Intramacronucleata</taxon>
        <taxon>Oligohymenophorea</taxon>
        <taxon>Scuticociliatia</taxon>
        <taxon>Philasterida</taxon>
        <taxon>Pseudocohnilembidae</taxon>
        <taxon>Pseudocohnilembus</taxon>
    </lineage>
</organism>
<dbReference type="InterPro" id="IPR051595">
    <property type="entry name" value="GH25_Enzymes"/>
</dbReference>
<comment type="caution">
    <text evidence="4">The sequence shown here is derived from an EMBL/GenBank/DDBJ whole genome shotgun (WGS) entry which is preliminary data.</text>
</comment>
<dbReference type="InterPro" id="IPR002053">
    <property type="entry name" value="Glyco_hydro_25"/>
</dbReference>
<feature type="signal peptide" evidence="3">
    <location>
        <begin position="1"/>
        <end position="21"/>
    </location>
</feature>
<dbReference type="GO" id="GO:0007165">
    <property type="term" value="P:signal transduction"/>
    <property type="evidence" value="ECO:0007669"/>
    <property type="project" value="TreeGrafter"/>
</dbReference>
<dbReference type="AlphaFoldDB" id="A0A0V0QP35"/>
<evidence type="ECO:0000256" key="3">
    <source>
        <dbReference type="SAM" id="SignalP"/>
    </source>
</evidence>
<proteinExistence type="inferred from homology"/>
<dbReference type="Gene3D" id="3.20.20.80">
    <property type="entry name" value="Glycosidases"/>
    <property type="match status" value="1"/>
</dbReference>
<dbReference type="SUPFAM" id="SSF51445">
    <property type="entry name" value="(Trans)glycosidases"/>
    <property type="match status" value="1"/>
</dbReference>
<evidence type="ECO:0000313" key="4">
    <source>
        <dbReference type="EMBL" id="KRX03760.1"/>
    </source>
</evidence>
<dbReference type="PROSITE" id="PS51904">
    <property type="entry name" value="GLYCOSYL_HYDROL_F25_2"/>
    <property type="match status" value="1"/>
</dbReference>
<keyword evidence="2 3" id="KW-0732">Signal</keyword>
<dbReference type="Proteomes" id="UP000054937">
    <property type="component" value="Unassembled WGS sequence"/>
</dbReference>
<keyword evidence="5" id="KW-1185">Reference proteome</keyword>
<accession>A0A0V0QP35</accession>
<evidence type="ECO:0000256" key="1">
    <source>
        <dbReference type="ARBA" id="ARBA00010646"/>
    </source>
</evidence>
<protein>
    <submittedName>
        <fullName evidence="4">Glycoside hydrolase, superfamily</fullName>
    </submittedName>
</protein>
<dbReference type="GO" id="GO:0003796">
    <property type="term" value="F:lysozyme activity"/>
    <property type="evidence" value="ECO:0007669"/>
    <property type="project" value="InterPro"/>
</dbReference>
<gene>
    <name evidence="4" type="ORF">PPERSA_04268</name>
</gene>
<name>A0A0V0QP35_PSEPJ</name>
<evidence type="ECO:0000256" key="2">
    <source>
        <dbReference type="ARBA" id="ARBA00022729"/>
    </source>
</evidence>
<keyword evidence="4" id="KW-0378">Hydrolase</keyword>
<dbReference type="CDD" id="cd06416">
    <property type="entry name" value="GH25_Lys1-like"/>
    <property type="match status" value="1"/>
</dbReference>